<feature type="transmembrane region" description="Helical" evidence="13">
    <location>
        <begin position="92"/>
        <end position="122"/>
    </location>
</feature>
<dbReference type="RefSeq" id="WP_368804101.1">
    <property type="nucleotide sequence ID" value="NZ_JAZHFV010000006.1"/>
</dbReference>
<keyword evidence="5" id="KW-0349">Heme</keyword>
<evidence type="ECO:0000256" key="5">
    <source>
        <dbReference type="ARBA" id="ARBA00022617"/>
    </source>
</evidence>
<evidence type="ECO:0000256" key="7">
    <source>
        <dbReference type="ARBA" id="ARBA00022723"/>
    </source>
</evidence>
<evidence type="ECO:0000256" key="1">
    <source>
        <dbReference type="ARBA" id="ARBA00001970"/>
    </source>
</evidence>
<evidence type="ECO:0000256" key="13">
    <source>
        <dbReference type="SAM" id="Phobius"/>
    </source>
</evidence>
<feature type="transmembrane region" description="Helical" evidence="13">
    <location>
        <begin position="50"/>
        <end position="71"/>
    </location>
</feature>
<organism evidence="15 16">
    <name type="scientific">Neoaquamicrobium sediminum</name>
    <dbReference type="NCBI Taxonomy" id="1849104"/>
    <lineage>
        <taxon>Bacteria</taxon>
        <taxon>Pseudomonadati</taxon>
        <taxon>Pseudomonadota</taxon>
        <taxon>Alphaproteobacteria</taxon>
        <taxon>Hyphomicrobiales</taxon>
        <taxon>Phyllobacteriaceae</taxon>
        <taxon>Neoaquamicrobium</taxon>
    </lineage>
</organism>
<keyword evidence="16" id="KW-1185">Reference proteome</keyword>
<dbReference type="PANTHER" id="PTHR30529:SF1">
    <property type="entry name" value="CYTOCHROME B561 HOMOLOG 2"/>
    <property type="match status" value="1"/>
</dbReference>
<comment type="cofactor">
    <cofactor evidence="1">
        <name>heme b</name>
        <dbReference type="ChEBI" id="CHEBI:60344"/>
    </cofactor>
</comment>
<feature type="transmembrane region" description="Helical" evidence="13">
    <location>
        <begin position="12"/>
        <end position="30"/>
    </location>
</feature>
<keyword evidence="9 13" id="KW-1133">Transmembrane helix</keyword>
<dbReference type="PANTHER" id="PTHR30529">
    <property type="entry name" value="CYTOCHROME B561"/>
    <property type="match status" value="1"/>
</dbReference>
<gene>
    <name evidence="15" type="ORF">V1479_17635</name>
</gene>
<dbReference type="EMBL" id="JAZHFV010000006">
    <property type="protein sequence ID" value="MEX4009137.1"/>
    <property type="molecule type" value="Genomic_DNA"/>
</dbReference>
<keyword evidence="10" id="KW-0408">Iron</keyword>
<evidence type="ECO:0000256" key="11">
    <source>
        <dbReference type="ARBA" id="ARBA00023136"/>
    </source>
</evidence>
<dbReference type="InterPro" id="IPR016174">
    <property type="entry name" value="Di-haem_cyt_TM"/>
</dbReference>
<keyword evidence="3" id="KW-0813">Transport</keyword>
<keyword evidence="6 13" id="KW-0812">Transmembrane</keyword>
<keyword evidence="7" id="KW-0479">Metal-binding</keyword>
<dbReference type="InterPro" id="IPR052168">
    <property type="entry name" value="Cytochrome_b561_oxidase"/>
</dbReference>
<name>A0ABV3WWR8_9HYPH</name>
<keyword evidence="4" id="KW-1003">Cell membrane</keyword>
<evidence type="ECO:0000313" key="15">
    <source>
        <dbReference type="EMBL" id="MEX4009137.1"/>
    </source>
</evidence>
<dbReference type="InterPro" id="IPR011577">
    <property type="entry name" value="Cyt_b561_bac/Ni-Hgenase"/>
</dbReference>
<evidence type="ECO:0000256" key="6">
    <source>
        <dbReference type="ARBA" id="ARBA00022692"/>
    </source>
</evidence>
<evidence type="ECO:0000256" key="3">
    <source>
        <dbReference type="ARBA" id="ARBA00022448"/>
    </source>
</evidence>
<proteinExistence type="inferred from homology"/>
<evidence type="ECO:0000256" key="2">
    <source>
        <dbReference type="ARBA" id="ARBA00004651"/>
    </source>
</evidence>
<feature type="transmembrane region" description="Helical" evidence="13">
    <location>
        <begin position="142"/>
        <end position="164"/>
    </location>
</feature>
<dbReference type="Pfam" id="PF01292">
    <property type="entry name" value="Ni_hydr_CYTB"/>
    <property type="match status" value="1"/>
</dbReference>
<evidence type="ECO:0000259" key="14">
    <source>
        <dbReference type="Pfam" id="PF01292"/>
    </source>
</evidence>
<accession>A0ABV3WWR8</accession>
<evidence type="ECO:0000256" key="8">
    <source>
        <dbReference type="ARBA" id="ARBA00022982"/>
    </source>
</evidence>
<evidence type="ECO:0000256" key="12">
    <source>
        <dbReference type="ARBA" id="ARBA00037975"/>
    </source>
</evidence>
<reference evidence="15 16" key="1">
    <citation type="submission" date="2024-01" db="EMBL/GenBank/DDBJ databases">
        <title>New evidence supports the origin of RcGTA from prophage.</title>
        <authorList>
            <person name="Xu Y."/>
            <person name="Liu B."/>
            <person name="Chen F."/>
        </authorList>
    </citation>
    <scope>NUCLEOTIDE SEQUENCE [LARGE SCALE GENOMIC DNA]</scope>
    <source>
        <strain evidence="15 16">CBW1107-2</strain>
    </source>
</reference>
<protein>
    <submittedName>
        <fullName evidence="15">Cytochrome b/b6 domain-containing protein</fullName>
    </submittedName>
</protein>
<evidence type="ECO:0000256" key="10">
    <source>
        <dbReference type="ARBA" id="ARBA00023004"/>
    </source>
</evidence>
<sequence length="178" mass="19118">MRWKSSTHRYGAVAVAMHWVTAVALIGMLVSGLRAADMSDPAAKLALLRIHAVMGVSVLALTLLRLFWWWLADKKPVDPAGTPLWQARAARIVHGLFYVVIIGMGASGIGMVLLSGAGDILAGASQAQLPDFHAYPPRAPHGIGGTLLIALVLLHVAAAFYHQFVKRDRLLARMGLGR</sequence>
<evidence type="ECO:0000313" key="16">
    <source>
        <dbReference type="Proteomes" id="UP001559025"/>
    </source>
</evidence>
<evidence type="ECO:0000256" key="4">
    <source>
        <dbReference type="ARBA" id="ARBA00022475"/>
    </source>
</evidence>
<evidence type="ECO:0000256" key="9">
    <source>
        <dbReference type="ARBA" id="ARBA00022989"/>
    </source>
</evidence>
<keyword evidence="8" id="KW-0249">Electron transport</keyword>
<keyword evidence="11 13" id="KW-0472">Membrane</keyword>
<dbReference type="SUPFAM" id="SSF81342">
    <property type="entry name" value="Transmembrane di-heme cytochromes"/>
    <property type="match status" value="1"/>
</dbReference>
<dbReference type="Proteomes" id="UP001559025">
    <property type="component" value="Unassembled WGS sequence"/>
</dbReference>
<dbReference type="Gene3D" id="1.20.950.20">
    <property type="entry name" value="Transmembrane di-heme cytochromes, Chain C"/>
    <property type="match status" value="1"/>
</dbReference>
<comment type="similarity">
    <text evidence="12">Belongs to the cytochrome b561 family.</text>
</comment>
<feature type="domain" description="Cytochrome b561 bacterial/Ni-hydrogenase" evidence="14">
    <location>
        <begin position="9"/>
        <end position="174"/>
    </location>
</feature>
<comment type="subcellular location">
    <subcellularLocation>
        <location evidence="2">Cell membrane</location>
        <topology evidence="2">Multi-pass membrane protein</topology>
    </subcellularLocation>
</comment>
<comment type="caution">
    <text evidence="15">The sequence shown here is derived from an EMBL/GenBank/DDBJ whole genome shotgun (WGS) entry which is preliminary data.</text>
</comment>